<sequence length="357" mass="38831">MTGVTQYLLIGSLESYSGKSATVLGIAGQLKARGVDIAYGKPLATHPTEIKGTTSDDTAFIASVLDLPPDRVYPAIASLDEESIERQLGGESSTSAKDALQNYVRQENSPEIALLEGPGTLDEGRLFGLSLGEMAETLNAGVVLVMPFNWQNLISRALSAREQFGDRLLGIAVNNITADYVERFDRHYAPYLEQQGIAVLGQIPRSTLLHSISVAELVKRLNANVLCRPDRLDLMVESLRIGAMNVNSALKYFRKGHNMAIVTGGDRTDIQLAALETSTQCLILTGHLSPSELIIARAEELETPILAVDLDTLTTVEIIDNAFGKVPIEEEVKVQCISELMATHFDLDRLLARMSPQ</sequence>
<dbReference type="SUPFAM" id="SSF75138">
    <property type="entry name" value="HprK N-terminal domain-like"/>
    <property type="match status" value="1"/>
</dbReference>
<dbReference type="Pfam" id="PF07085">
    <property type="entry name" value="DRTGG"/>
    <property type="match status" value="1"/>
</dbReference>
<dbReference type="Proteomes" id="UP001232992">
    <property type="component" value="Unassembled WGS sequence"/>
</dbReference>
<dbReference type="InterPro" id="IPR027417">
    <property type="entry name" value="P-loop_NTPase"/>
</dbReference>
<accession>A0ABT7BS85</accession>
<dbReference type="EMBL" id="JAQOSQ010000002">
    <property type="protein sequence ID" value="MDJ1182056.1"/>
    <property type="molecule type" value="Genomic_DNA"/>
</dbReference>
<comment type="caution">
    <text evidence="2">The sequence shown here is derived from an EMBL/GenBank/DDBJ whole genome shotgun (WGS) entry which is preliminary data.</text>
</comment>
<name>A0ABT7BS85_9CYAN</name>
<evidence type="ECO:0000313" key="3">
    <source>
        <dbReference type="Proteomes" id="UP001232992"/>
    </source>
</evidence>
<dbReference type="InterPro" id="IPR050500">
    <property type="entry name" value="Phos_Acetyltrans/Butyryltrans"/>
</dbReference>
<gene>
    <name evidence="2" type="ORF">PMH09_02510</name>
</gene>
<reference evidence="2 3" key="1">
    <citation type="submission" date="2023-01" db="EMBL/GenBank/DDBJ databases">
        <title>Novel diversity within Roseofilum (Cyanobacteria; Desertifilaceae) from marine benthic mats with descriptions of four novel species.</title>
        <authorList>
            <person name="Wang Y."/>
            <person name="Berthold D.E."/>
            <person name="Hu J."/>
            <person name="Lefler F.W."/>
            <person name="Laughinghouse H.D. IV."/>
        </authorList>
    </citation>
    <scope>NUCLEOTIDE SEQUENCE [LARGE SCALE GENOMIC DNA]</scope>
    <source>
        <strain evidence="2 3">BLCC-M143</strain>
    </source>
</reference>
<evidence type="ECO:0000259" key="1">
    <source>
        <dbReference type="Pfam" id="PF07085"/>
    </source>
</evidence>
<dbReference type="PANTHER" id="PTHR43356">
    <property type="entry name" value="PHOSPHATE ACETYLTRANSFERASE"/>
    <property type="match status" value="1"/>
</dbReference>
<protein>
    <submittedName>
        <fullName evidence="2">Phosphotransacetylase family protein</fullName>
    </submittedName>
</protein>
<proteinExistence type="predicted"/>
<evidence type="ECO:0000313" key="2">
    <source>
        <dbReference type="EMBL" id="MDJ1182056.1"/>
    </source>
</evidence>
<dbReference type="Gene3D" id="3.40.50.300">
    <property type="entry name" value="P-loop containing nucleotide triphosphate hydrolases"/>
    <property type="match status" value="1"/>
</dbReference>
<keyword evidence="3" id="KW-1185">Reference proteome</keyword>
<organism evidence="2 3">
    <name type="scientific">Roseofilum casamattae BLCC-M143</name>
    <dbReference type="NCBI Taxonomy" id="3022442"/>
    <lineage>
        <taxon>Bacteria</taxon>
        <taxon>Bacillati</taxon>
        <taxon>Cyanobacteriota</taxon>
        <taxon>Cyanophyceae</taxon>
        <taxon>Desertifilales</taxon>
        <taxon>Desertifilaceae</taxon>
        <taxon>Roseofilum</taxon>
        <taxon>Roseofilum casamattae</taxon>
    </lineage>
</organism>
<feature type="domain" description="DRTGG" evidence="1">
    <location>
        <begin position="216"/>
        <end position="321"/>
    </location>
</feature>
<dbReference type="Pfam" id="PF13500">
    <property type="entry name" value="AAA_26"/>
    <property type="match status" value="1"/>
</dbReference>
<dbReference type="SUPFAM" id="SSF52540">
    <property type="entry name" value="P-loop containing nucleoside triphosphate hydrolases"/>
    <property type="match status" value="1"/>
</dbReference>
<dbReference type="Gene3D" id="3.40.1390.20">
    <property type="entry name" value="HprK N-terminal domain-like"/>
    <property type="match status" value="1"/>
</dbReference>
<dbReference type="PANTHER" id="PTHR43356:SF2">
    <property type="entry name" value="PHOSPHATE ACETYLTRANSFERASE"/>
    <property type="match status" value="1"/>
</dbReference>
<dbReference type="InterPro" id="IPR028979">
    <property type="entry name" value="Ser_kin/Pase_Hpr-like_N_sf"/>
</dbReference>
<dbReference type="InterPro" id="IPR010766">
    <property type="entry name" value="DRTGG"/>
</dbReference>
<dbReference type="RefSeq" id="WP_283756708.1">
    <property type="nucleotide sequence ID" value="NZ_JAQOSQ010000002.1"/>
</dbReference>